<dbReference type="EMBL" id="BQKI01000085">
    <property type="protein sequence ID" value="GJN34460.1"/>
    <property type="molecule type" value="Genomic_DNA"/>
</dbReference>
<dbReference type="Gene3D" id="1.25.40.10">
    <property type="entry name" value="Tetratricopeptide repeat domain"/>
    <property type="match status" value="2"/>
</dbReference>
<feature type="repeat" description="PPR" evidence="4">
    <location>
        <begin position="186"/>
        <end position="220"/>
    </location>
</feature>
<comment type="caution">
    <text evidence="6">The sequence shown here is derived from an EMBL/GenBank/DDBJ whole genome shotgun (WGS) entry which is preliminary data.</text>
</comment>
<dbReference type="NCBIfam" id="TIGR00756">
    <property type="entry name" value="PPR"/>
    <property type="match status" value="2"/>
</dbReference>
<feature type="region of interest" description="Disordered" evidence="5">
    <location>
        <begin position="380"/>
        <end position="402"/>
    </location>
</feature>
<dbReference type="Pfam" id="PF01535">
    <property type="entry name" value="PPR"/>
    <property type="match status" value="1"/>
</dbReference>
<sequence>MLPSPPAISPARLHKLVSSQPDPLLALELVTVTSPTTTPHPATLHSLLFRLARRRDHLLHALALLRRLPAPPSPRLLLPLLLAVLRLRRPPDLFLSTFSSLFVSGPNPLPLHPQLFLPHPLHPLLLPSHFPSALHLLRLISSRLPLPAPLVLASHNLLIDAAARSGHIAVSLSLFHRLRSLHVPPDAHTYRILTQSLCRKAQVGTAAKLLDEMLHRGILLIHWRRPLDACKIIGDMEESRCTPNAATYATLVSGLCVSGLYDKAQGYLEDMVVKEFVPHFSVFHSVIKGYCSVGNVKDAVHILSRMLDLGVVPHVESWSSVIRSMCNDDDNIEALVLPLTIFAAILQSGRSSDGDPLFFSVARFPCALLPVAVAESPTAPHRHRAAPVATENSQGPTEDPSSCLRHNLAMGAPGPCSSYPRPAYDCCR</sequence>
<dbReference type="PROSITE" id="PS51375">
    <property type="entry name" value="PPR"/>
    <property type="match status" value="3"/>
</dbReference>
<dbReference type="PANTHER" id="PTHR46128:SF87">
    <property type="entry name" value="PENTACOTRIPEPTIDE-REPEAT REGION OF PRORP DOMAIN-CONTAINING PROTEIN"/>
    <property type="match status" value="1"/>
</dbReference>
<reference evidence="6" key="2">
    <citation type="submission" date="2021-12" db="EMBL/GenBank/DDBJ databases">
        <title>Resequencing data analysis of finger millet.</title>
        <authorList>
            <person name="Hatakeyama M."/>
            <person name="Aluri S."/>
            <person name="Balachadran M.T."/>
            <person name="Sivarajan S.R."/>
            <person name="Poveda L."/>
            <person name="Shimizu-Inatsugi R."/>
            <person name="Schlapbach R."/>
            <person name="Sreeman S.M."/>
            <person name="Shimizu K.K."/>
        </authorList>
    </citation>
    <scope>NUCLEOTIDE SEQUENCE</scope>
</reference>
<feature type="compositionally biased region" description="Polar residues" evidence="5">
    <location>
        <begin position="390"/>
        <end position="400"/>
    </location>
</feature>
<keyword evidence="7" id="KW-1185">Reference proteome</keyword>
<evidence type="ECO:0008006" key="8">
    <source>
        <dbReference type="Google" id="ProtNLM"/>
    </source>
</evidence>
<keyword evidence="2" id="KW-0677">Repeat</keyword>
<reference evidence="6" key="1">
    <citation type="journal article" date="2018" name="DNA Res.">
        <title>Multiple hybrid de novo genome assembly of finger millet, an orphan allotetraploid crop.</title>
        <authorList>
            <person name="Hatakeyama M."/>
            <person name="Aluri S."/>
            <person name="Balachadran M.T."/>
            <person name="Sivarajan S.R."/>
            <person name="Patrignani A."/>
            <person name="Gruter S."/>
            <person name="Poveda L."/>
            <person name="Shimizu-Inatsugi R."/>
            <person name="Baeten J."/>
            <person name="Francoijs K.J."/>
            <person name="Nataraja K.N."/>
            <person name="Reddy Y.A.N."/>
            <person name="Phadnis S."/>
            <person name="Ravikumar R.L."/>
            <person name="Schlapbach R."/>
            <person name="Sreeman S.M."/>
            <person name="Shimizu K.K."/>
        </authorList>
    </citation>
    <scope>NUCLEOTIDE SEQUENCE</scope>
</reference>
<accession>A0AAV5FI33</accession>
<evidence type="ECO:0000313" key="6">
    <source>
        <dbReference type="EMBL" id="GJN34460.1"/>
    </source>
</evidence>
<evidence type="ECO:0000256" key="2">
    <source>
        <dbReference type="ARBA" id="ARBA00022737"/>
    </source>
</evidence>
<organism evidence="6 7">
    <name type="scientific">Eleusine coracana subsp. coracana</name>
    <dbReference type="NCBI Taxonomy" id="191504"/>
    <lineage>
        <taxon>Eukaryota</taxon>
        <taxon>Viridiplantae</taxon>
        <taxon>Streptophyta</taxon>
        <taxon>Embryophyta</taxon>
        <taxon>Tracheophyta</taxon>
        <taxon>Spermatophyta</taxon>
        <taxon>Magnoliopsida</taxon>
        <taxon>Liliopsida</taxon>
        <taxon>Poales</taxon>
        <taxon>Poaceae</taxon>
        <taxon>PACMAD clade</taxon>
        <taxon>Chloridoideae</taxon>
        <taxon>Cynodonteae</taxon>
        <taxon>Eleusininae</taxon>
        <taxon>Eleusine</taxon>
    </lineage>
</organism>
<proteinExistence type="inferred from homology"/>
<evidence type="ECO:0000313" key="7">
    <source>
        <dbReference type="Proteomes" id="UP001054889"/>
    </source>
</evidence>
<evidence type="ECO:0000256" key="1">
    <source>
        <dbReference type="ARBA" id="ARBA00007626"/>
    </source>
</evidence>
<keyword evidence="3" id="KW-0809">Transit peptide</keyword>
<dbReference type="InterPro" id="IPR002885">
    <property type="entry name" value="PPR_rpt"/>
</dbReference>
<feature type="repeat" description="PPR" evidence="4">
    <location>
        <begin position="279"/>
        <end position="313"/>
    </location>
</feature>
<gene>
    <name evidence="6" type="primary">gb23122</name>
    <name evidence="6" type="ORF">PR202_gb23122</name>
</gene>
<dbReference type="PANTHER" id="PTHR46128">
    <property type="entry name" value="MITOCHONDRIAL GROUP I INTRON SPLICING FACTOR CCM1"/>
    <property type="match status" value="1"/>
</dbReference>
<evidence type="ECO:0000256" key="4">
    <source>
        <dbReference type="PROSITE-ProRule" id="PRU00708"/>
    </source>
</evidence>
<dbReference type="InterPro" id="IPR050872">
    <property type="entry name" value="PPR_P_subfamily"/>
</dbReference>
<dbReference type="Proteomes" id="UP001054889">
    <property type="component" value="Unassembled WGS sequence"/>
</dbReference>
<dbReference type="InterPro" id="IPR011990">
    <property type="entry name" value="TPR-like_helical_dom_sf"/>
</dbReference>
<comment type="similarity">
    <text evidence="1">Belongs to the PPR family. P subfamily.</text>
</comment>
<name>A0AAV5FI33_ELECO</name>
<dbReference type="AlphaFoldDB" id="A0AAV5FI33"/>
<dbReference type="Pfam" id="PF12854">
    <property type="entry name" value="PPR_1"/>
    <property type="match status" value="2"/>
</dbReference>
<evidence type="ECO:0000256" key="3">
    <source>
        <dbReference type="ARBA" id="ARBA00022946"/>
    </source>
</evidence>
<evidence type="ECO:0000256" key="5">
    <source>
        <dbReference type="SAM" id="MobiDB-lite"/>
    </source>
</evidence>
<protein>
    <recommendedName>
        <fullName evidence="8">Pentatricopeptide repeat-containing protein</fullName>
    </recommendedName>
</protein>
<feature type="repeat" description="PPR" evidence="4">
    <location>
        <begin position="244"/>
        <end position="278"/>
    </location>
</feature>